<dbReference type="Proteomes" id="UP000613401">
    <property type="component" value="Unassembled WGS sequence"/>
</dbReference>
<dbReference type="PANTHER" id="PTHR43591">
    <property type="entry name" value="METHYLTRANSFERASE"/>
    <property type="match status" value="1"/>
</dbReference>
<evidence type="ECO:0000256" key="2">
    <source>
        <dbReference type="SAM" id="MobiDB-lite"/>
    </source>
</evidence>
<dbReference type="PANTHER" id="PTHR43591:SF105">
    <property type="entry name" value="METHYLTRANSFERASE DOMAIN-CONTAINING PROTEIN-RELATED"/>
    <property type="match status" value="1"/>
</dbReference>
<gene>
    <name evidence="3" type="ORF">GCG54_00012838</name>
</gene>
<dbReference type="SUPFAM" id="SSF53335">
    <property type="entry name" value="S-adenosyl-L-methionine-dependent methyltransferases"/>
    <property type="match status" value="1"/>
</dbReference>
<dbReference type="EMBL" id="WVTB01000016">
    <property type="protein sequence ID" value="KAF3809554.1"/>
    <property type="molecule type" value="Genomic_DNA"/>
</dbReference>
<evidence type="ECO:0008006" key="5">
    <source>
        <dbReference type="Google" id="ProtNLM"/>
    </source>
</evidence>
<comment type="caution">
    <text evidence="3">The sequence shown here is derived from an EMBL/GenBank/DDBJ whole genome shotgun (WGS) entry which is preliminary data.</text>
</comment>
<proteinExistence type="inferred from homology"/>
<dbReference type="Pfam" id="PF13489">
    <property type="entry name" value="Methyltransf_23"/>
    <property type="match status" value="1"/>
</dbReference>
<dbReference type="Gene3D" id="3.40.50.150">
    <property type="entry name" value="Vaccinia Virus protein VP39"/>
    <property type="match status" value="1"/>
</dbReference>
<evidence type="ECO:0000313" key="4">
    <source>
        <dbReference type="Proteomes" id="UP000613401"/>
    </source>
</evidence>
<keyword evidence="4" id="KW-1185">Reference proteome</keyword>
<evidence type="ECO:0000256" key="1">
    <source>
        <dbReference type="ARBA" id="ARBA00038158"/>
    </source>
</evidence>
<reference evidence="3" key="2">
    <citation type="submission" date="2020-03" db="EMBL/GenBank/DDBJ databases">
        <authorList>
            <person name="Fu F.-F."/>
            <person name="Chen J."/>
        </authorList>
    </citation>
    <scope>NUCLEOTIDE SEQUENCE</scope>
    <source>
        <strain evidence="3">Lc1</strain>
    </source>
</reference>
<accession>A0A8H4FQK5</accession>
<sequence length="358" mass="40098">MLATANPTTPPTGSPTPADTAGVERAEGPITIDPALEEGPETQSEAETGSILSSSNASLSESIYEYRRIQGRTYTQKVDYWGPNDERQNEGLEINHWIMTLFLRDRLFLSPIGDNPQRVLDLGTGTGIWAIDFADEFPSAEVFGVDVSPIQPKWVPTNCKFQIDDIEQPWTWPDNYFHFIHIRNLEGCISNWTDLYKQAFKCIAPGGYIEVKEHDIELRSQIQELDDEHAFKSFSGNLLEACGRLGKVGLQCRDHGIAKSLKAAGFVDIVERKWPIPVGAWANDLVLKQVGSGALEFLDKSVEGFGIFLLKEVLGWEMAEILVLSSEFHKALKNFRTQPVFDLHIVYARKPETPMETA</sequence>
<dbReference type="InterPro" id="IPR029063">
    <property type="entry name" value="SAM-dependent_MTases_sf"/>
</dbReference>
<dbReference type="RefSeq" id="XP_045268713.1">
    <property type="nucleotide sequence ID" value="XM_045412707.1"/>
</dbReference>
<dbReference type="AlphaFoldDB" id="A0A8H4FQK5"/>
<dbReference type="CDD" id="cd02440">
    <property type="entry name" value="AdoMet_MTases"/>
    <property type="match status" value="1"/>
</dbReference>
<feature type="region of interest" description="Disordered" evidence="2">
    <location>
        <begin position="1"/>
        <end position="54"/>
    </location>
</feature>
<dbReference type="GO" id="GO:0008168">
    <property type="term" value="F:methyltransferase activity"/>
    <property type="evidence" value="ECO:0007669"/>
    <property type="project" value="TreeGrafter"/>
</dbReference>
<organism evidence="3 4">
    <name type="scientific">Colletotrichum gloeosporioides</name>
    <name type="common">Anthracnose fungus</name>
    <name type="synonym">Glomerella cingulata</name>
    <dbReference type="NCBI Taxonomy" id="474922"/>
    <lineage>
        <taxon>Eukaryota</taxon>
        <taxon>Fungi</taxon>
        <taxon>Dikarya</taxon>
        <taxon>Ascomycota</taxon>
        <taxon>Pezizomycotina</taxon>
        <taxon>Sordariomycetes</taxon>
        <taxon>Hypocreomycetidae</taxon>
        <taxon>Glomerellales</taxon>
        <taxon>Glomerellaceae</taxon>
        <taxon>Colletotrichum</taxon>
        <taxon>Colletotrichum gloeosporioides species complex</taxon>
    </lineage>
</organism>
<comment type="similarity">
    <text evidence="1">Belongs to the methyltransferase superfamily. LaeA methyltransferase family.</text>
</comment>
<dbReference type="GeneID" id="69019956"/>
<reference evidence="3" key="1">
    <citation type="journal article" date="2020" name="Phytopathology">
        <title>Genome sequence and comparative analysis of Colletotrichum gloeosporioides isolated from Liriodendron leaves.</title>
        <authorList>
            <person name="Fu F.F."/>
            <person name="Hao Z."/>
            <person name="Wang P."/>
            <person name="Lu Y."/>
            <person name="Xue L.J."/>
            <person name="Wei G."/>
            <person name="Tian Y."/>
            <person name="Baishi H."/>
            <person name="Xu H."/>
            <person name="Shi J."/>
            <person name="Cheng T."/>
            <person name="Wang G."/>
            <person name="Yi Y."/>
            <person name="Chen J."/>
        </authorList>
    </citation>
    <scope>NUCLEOTIDE SEQUENCE</scope>
    <source>
        <strain evidence="3">Lc1</strain>
    </source>
</reference>
<protein>
    <recommendedName>
        <fullName evidence="5">UMTA protein</fullName>
    </recommendedName>
</protein>
<evidence type="ECO:0000313" key="3">
    <source>
        <dbReference type="EMBL" id="KAF3809554.1"/>
    </source>
</evidence>
<name>A0A8H4FQK5_COLGL</name>